<dbReference type="GO" id="GO:0003774">
    <property type="term" value="F:cytoskeletal motor activity"/>
    <property type="evidence" value="ECO:0007669"/>
    <property type="project" value="UniProtKB-UniRule"/>
</dbReference>
<keyword evidence="3 7" id="KW-0175">Coiled coil</keyword>
<dbReference type="eggNOG" id="KOG0161">
    <property type="taxonomic scope" value="Eukaryota"/>
</dbReference>
<dbReference type="InterPro" id="IPR036064">
    <property type="entry name" value="MYSc_Myo18"/>
</dbReference>
<organism evidence="11 12">
    <name type="scientific">Strigamia maritima</name>
    <name type="common">European centipede</name>
    <name type="synonym">Geophilus maritimus</name>
    <dbReference type="NCBI Taxonomy" id="126957"/>
    <lineage>
        <taxon>Eukaryota</taxon>
        <taxon>Metazoa</taxon>
        <taxon>Ecdysozoa</taxon>
        <taxon>Arthropoda</taxon>
        <taxon>Myriapoda</taxon>
        <taxon>Chilopoda</taxon>
        <taxon>Pleurostigmophora</taxon>
        <taxon>Geophilomorpha</taxon>
        <taxon>Linotaeniidae</taxon>
        <taxon>Strigamia</taxon>
    </lineage>
</organism>
<dbReference type="PROSITE" id="PS50096">
    <property type="entry name" value="IQ"/>
    <property type="match status" value="1"/>
</dbReference>
<dbReference type="Pfam" id="PF00595">
    <property type="entry name" value="PDZ"/>
    <property type="match status" value="1"/>
</dbReference>
<dbReference type="SUPFAM" id="SSF90257">
    <property type="entry name" value="Myosin rod fragments"/>
    <property type="match status" value="1"/>
</dbReference>
<dbReference type="GO" id="GO:0005524">
    <property type="term" value="F:ATP binding"/>
    <property type="evidence" value="ECO:0007669"/>
    <property type="project" value="UniProtKB-UniRule"/>
</dbReference>
<dbReference type="PROSITE" id="PS50106">
    <property type="entry name" value="PDZ"/>
    <property type="match status" value="1"/>
</dbReference>
<dbReference type="FunFam" id="3.40.850.10:FF:000020">
    <property type="entry name" value="unconventional myosin-XVIIIa isoform X1"/>
    <property type="match status" value="1"/>
</dbReference>
<dbReference type="SMART" id="SM00242">
    <property type="entry name" value="MYSc"/>
    <property type="match status" value="1"/>
</dbReference>
<feature type="region of interest" description="Disordered" evidence="8">
    <location>
        <begin position="1"/>
        <end position="98"/>
    </location>
</feature>
<evidence type="ECO:0008006" key="13">
    <source>
        <dbReference type="Google" id="ProtNLM"/>
    </source>
</evidence>
<dbReference type="Gene3D" id="3.40.850.10">
    <property type="entry name" value="Kinesin motor domain"/>
    <property type="match status" value="1"/>
</dbReference>
<evidence type="ECO:0000259" key="9">
    <source>
        <dbReference type="PROSITE" id="PS50106"/>
    </source>
</evidence>
<keyword evidence="4 6" id="KW-0518">Myosin</keyword>
<dbReference type="Gene3D" id="1.20.120.720">
    <property type="entry name" value="Myosin VI head, motor domain, U50 subdomain"/>
    <property type="match status" value="1"/>
</dbReference>
<dbReference type="STRING" id="126957.T1J6E8"/>
<dbReference type="Gene3D" id="1.20.5.4820">
    <property type="match status" value="1"/>
</dbReference>
<dbReference type="HOGENOM" id="CLU_000192_1_0_1"/>
<evidence type="ECO:0000256" key="7">
    <source>
        <dbReference type="SAM" id="Coils"/>
    </source>
</evidence>
<evidence type="ECO:0000256" key="4">
    <source>
        <dbReference type="ARBA" id="ARBA00023123"/>
    </source>
</evidence>
<dbReference type="GO" id="GO:0005737">
    <property type="term" value="C:cytoplasm"/>
    <property type="evidence" value="ECO:0007669"/>
    <property type="project" value="TreeGrafter"/>
</dbReference>
<reference evidence="11" key="2">
    <citation type="submission" date="2015-02" db="UniProtKB">
        <authorList>
            <consortium name="EnsemblMetazoa"/>
        </authorList>
    </citation>
    <scope>IDENTIFICATION</scope>
</reference>
<evidence type="ECO:0000256" key="8">
    <source>
        <dbReference type="SAM" id="MobiDB-lite"/>
    </source>
</evidence>
<dbReference type="InterPro" id="IPR036034">
    <property type="entry name" value="PDZ_sf"/>
</dbReference>
<dbReference type="CDD" id="cd06747">
    <property type="entry name" value="PDZ_MYO18-like"/>
    <property type="match status" value="1"/>
</dbReference>
<feature type="coiled-coil region" evidence="7">
    <location>
        <begin position="1363"/>
        <end position="1609"/>
    </location>
</feature>
<evidence type="ECO:0000259" key="10">
    <source>
        <dbReference type="PROSITE" id="PS51456"/>
    </source>
</evidence>
<dbReference type="GO" id="GO:0031032">
    <property type="term" value="P:actomyosin structure organization"/>
    <property type="evidence" value="ECO:0007669"/>
    <property type="project" value="TreeGrafter"/>
</dbReference>
<sequence length="1981" mass="226267">MFLMKNKDKRKGEKKKNNSEESNSSRTDDVTVIKKSSFNKLIRRKDKMNPDLSASSTDPSINTITSQSDSSENSASPLHKQTSPGSKPPVPPPRPLKPIIRKVKSDSKDVNQSSLDDAVLLAHNTLANEYIMYAKNGEPSKSPTVSADSVTISDISMPPTPAGEGCGRGSTRHRNKTFDLDLRLPSLSPPKPPKARNLTIHRQASGDFGFSLRRAAILERGVSNDDIDRRRTIIFAEPGNFDRNNETGLLPGDRLLEVNGVCVEDKSRVEIVELIKSSSDRVSLKVQPVPELSELTRRLNVDGHDVDLDESFIRTGTLTRSGSRRFRKDAAKSEDQLATERAWLEAERVWLVHKGGFAGAKKLVSSEVPEGQVQVKLDYNEDIILVDEDDVEKANPPRFDNAEDLAQLHYLNESSVLHTLRQRYGSNLVHTYSGPSLLVINPLHSLAIYSEKVIQMFKGCKQEDMPPHIYAVAQTAYRNMLASRSNQAIVYTGRSGSGKTTNFRHVLHYLAYVAGSVNKVVTVEKLNAISTLLEAFGNCRTIMNTNATRFTALFSLDFDHAGQINNASVQVLLLEKNRVVRRPEGEPTFHIFYQMLSGVDDRLRRELMLDNLSDSNLFMTPLQRLEDKQKASLAWVRIQVAMEQLKIEAEESKVIWCVLAAIYHLGAAGASKGNSSSKAQFNNPQSAQRAANLLGISEEQLSRSIFSPNSSSLSARASFRTSPSEKSSLGDRPTDAIEAMEGMAMGLYAEAVNLLVALINRSINSGSRSVTSILVLDSPGFQNPATCGRQTGATLEDLCYNYCQERLQLLFYENTFVDQQDRYVQEHVDCDLEELHIETSLAPMVNLIDKPSQQTLLRSSNLDLRNADQHGLLWLLDEEAIFPGSTDESFLDRLFVHYTDKDLLRKASQPYQFTLQHFRGLNPVTYNASGWLKACRENQVMRSSAALLQDSSKDAMSKLFLTCRGPITTTISGSVVGIEGTSSLRRASSLRCGYGASTAGIKRRSVCLQVKFQEDGIIETLRRARLHFVHCLLPQHSAGLCDLKSSLLISNKVESSEDALINVPLMRSQLRGAQVLDSIRVYKQGFPEHLLFSEFRYRFELLLPPSAKPSSPILDERRAVELLLHYLDVDRVNYRLGLSKIFIRPGILAQLEEQRDEKIKETVVKLQAICKAYLGRRNLQKLKVQDMAIRCIQRNIRKFLSVRTWPWWRLMVKVMPLLNVHRTEEQLRLREQELLTIKTRVEKLEQERGELKHANDKLEAKVSELTGDLAEEHSTSAHAAEMLEVESSERMRLEKELRGVETKYESLKHNHNKIEMEMMEARMYRASEMNGDLSDDETDSSSVYKQKYDRAVREFEFTKKRLRQQHEDELEKEFNSKKMLEKRLTETMEEVEEQKQSSSQLKRKVQRINAEMNDMKLLLDEHMTRNAMLEKKQRKFDSDLSAAHDEVRQERIFKEKLTREKELIQNQKYTMEQELQNLQAEIEMKDEKVAALSKELDDMTFDNKGEEERLKHELEMKVRDHEEELDDQAGQIHMLEQARLRLEMTIENTRKDHRKEVQQKDDEIEEVRINVQKKVKALEQQLETEYDERQVLVREKHELERKLIEMQERPMHQSCDVETFNRMRRDLKRTKALLRDAQTVMERNKDDGPSKLLIRQLKNQLEDAEFAKMAAIKSRQSVELEMQELQLQVEDLTRLQKRCGALVREKADLQTQQEENEEEMAEVMKKYKSAVQQQSSVQSQLSDQVAQISELELERNLLKEQLFDLKSKLEALEGEAMDTQTQKRLEHRVKEVESRLELEETTRSRLEVQLNRAKENYEKLSLECDEMRSKEQAALEQNRKLQRQLRDLKEDYSEMQQKENEIMQRKKEMEIAVENLETENHSVKSDLKLAHKRIHDLQTAMTENLGTDNSDSGSESDSDSSLEAFSLSSYQRHSRSASGGNLLFGAVGGRRGSSGSDFSDTTEDVHVSLDQKQDASKESTA</sequence>
<feature type="coiled-coil region" evidence="7">
    <location>
        <begin position="1654"/>
        <end position="1893"/>
    </location>
</feature>
<keyword evidence="6" id="KW-0009">Actin-binding</keyword>
<dbReference type="PROSITE" id="PS51456">
    <property type="entry name" value="MYOSIN_MOTOR"/>
    <property type="match status" value="1"/>
</dbReference>
<dbReference type="PhylomeDB" id="T1J6E8"/>
<dbReference type="SMART" id="SM00228">
    <property type="entry name" value="PDZ"/>
    <property type="match status" value="1"/>
</dbReference>
<dbReference type="Pfam" id="PF00063">
    <property type="entry name" value="Myosin_head"/>
    <property type="match status" value="1"/>
</dbReference>
<dbReference type="InterPro" id="IPR001609">
    <property type="entry name" value="Myosin_head_motor_dom-like"/>
</dbReference>
<protein>
    <recommendedName>
        <fullName evidence="13">Myosin motor domain-containing protein</fullName>
    </recommendedName>
</protein>
<dbReference type="InterPro" id="IPR036961">
    <property type="entry name" value="Kinesin_motor_dom_sf"/>
</dbReference>
<keyword evidence="2 6" id="KW-0067">ATP-binding</keyword>
<evidence type="ECO:0000256" key="2">
    <source>
        <dbReference type="ARBA" id="ARBA00022840"/>
    </source>
</evidence>
<dbReference type="PANTHER" id="PTHR45615">
    <property type="entry name" value="MYOSIN HEAVY CHAIN, NON-MUSCLE"/>
    <property type="match status" value="1"/>
</dbReference>
<dbReference type="Gene3D" id="1.20.58.530">
    <property type="match status" value="1"/>
</dbReference>
<dbReference type="GO" id="GO:0051015">
    <property type="term" value="F:actin filament binding"/>
    <property type="evidence" value="ECO:0007669"/>
    <property type="project" value="TreeGrafter"/>
</dbReference>
<evidence type="ECO:0000256" key="5">
    <source>
        <dbReference type="ARBA" id="ARBA00023175"/>
    </source>
</evidence>
<reference evidence="12" key="1">
    <citation type="submission" date="2011-05" db="EMBL/GenBank/DDBJ databases">
        <authorList>
            <person name="Richards S.R."/>
            <person name="Qu J."/>
            <person name="Jiang H."/>
            <person name="Jhangiani S.N."/>
            <person name="Agravi P."/>
            <person name="Goodspeed R."/>
            <person name="Gross S."/>
            <person name="Mandapat C."/>
            <person name="Jackson L."/>
            <person name="Mathew T."/>
            <person name="Pu L."/>
            <person name="Thornton R."/>
            <person name="Saada N."/>
            <person name="Wilczek-Boney K.B."/>
            <person name="Lee S."/>
            <person name="Kovar C."/>
            <person name="Wu Y."/>
            <person name="Scherer S.E."/>
            <person name="Worley K.C."/>
            <person name="Muzny D.M."/>
            <person name="Gibbs R."/>
        </authorList>
    </citation>
    <scope>NUCLEOTIDE SEQUENCE</scope>
    <source>
        <strain evidence="12">Brora</strain>
    </source>
</reference>
<dbReference type="GO" id="GO:0032982">
    <property type="term" value="C:myosin filament"/>
    <property type="evidence" value="ECO:0007669"/>
    <property type="project" value="TreeGrafter"/>
</dbReference>
<dbReference type="EMBL" id="JH431878">
    <property type="status" value="NOT_ANNOTATED_CDS"/>
    <property type="molecule type" value="Genomic_DNA"/>
</dbReference>
<feature type="compositionally biased region" description="Basic and acidic residues" evidence="8">
    <location>
        <begin position="1963"/>
        <end position="1981"/>
    </location>
</feature>
<dbReference type="GO" id="GO:0016460">
    <property type="term" value="C:myosin II complex"/>
    <property type="evidence" value="ECO:0007669"/>
    <property type="project" value="TreeGrafter"/>
</dbReference>
<dbReference type="Proteomes" id="UP000014500">
    <property type="component" value="Unassembled WGS sequence"/>
</dbReference>
<keyword evidence="12" id="KW-1185">Reference proteome</keyword>
<feature type="domain" description="PDZ" evidence="9">
    <location>
        <begin position="197"/>
        <end position="290"/>
    </location>
</feature>
<name>T1J6E8_STRMM</name>
<feature type="domain" description="Myosin motor" evidence="10">
    <location>
        <begin position="400"/>
        <end position="1156"/>
    </location>
</feature>
<comment type="caution">
    <text evidence="6">Lacks conserved residue(s) required for the propagation of feature annotation.</text>
</comment>
<evidence type="ECO:0000256" key="1">
    <source>
        <dbReference type="ARBA" id="ARBA00022741"/>
    </source>
</evidence>
<dbReference type="InterPro" id="IPR001478">
    <property type="entry name" value="PDZ"/>
</dbReference>
<evidence type="ECO:0000313" key="11">
    <source>
        <dbReference type="EnsemblMetazoa" id="SMAR009217-PA"/>
    </source>
</evidence>
<feature type="region of interest" description="Disordered" evidence="8">
    <location>
        <begin position="1902"/>
        <end position="1981"/>
    </location>
</feature>
<accession>T1J6E8</accession>
<dbReference type="SUPFAM" id="SSF52540">
    <property type="entry name" value="P-loop containing nucleoside triphosphate hydrolases"/>
    <property type="match status" value="1"/>
</dbReference>
<feature type="compositionally biased region" description="Low complexity" evidence="8">
    <location>
        <begin position="708"/>
        <end position="722"/>
    </location>
</feature>
<evidence type="ECO:0000256" key="3">
    <source>
        <dbReference type="ARBA" id="ARBA00023054"/>
    </source>
</evidence>
<dbReference type="EnsemblMetazoa" id="SMAR009217-RA">
    <property type="protein sequence ID" value="SMAR009217-PA"/>
    <property type="gene ID" value="SMAR009217"/>
</dbReference>
<feature type="region of interest" description="Disordered" evidence="8">
    <location>
        <begin position="151"/>
        <end position="171"/>
    </location>
</feature>
<feature type="compositionally biased region" description="Pro residues" evidence="8">
    <location>
        <begin position="86"/>
        <end position="96"/>
    </location>
</feature>
<dbReference type="SUPFAM" id="SSF50156">
    <property type="entry name" value="PDZ domain-like"/>
    <property type="match status" value="1"/>
</dbReference>
<dbReference type="CDD" id="cd01386">
    <property type="entry name" value="MYSc_Myo18"/>
    <property type="match status" value="1"/>
</dbReference>
<dbReference type="Gene3D" id="2.30.42.10">
    <property type="match status" value="1"/>
</dbReference>
<keyword evidence="5 6" id="KW-0505">Motor protein</keyword>
<evidence type="ECO:0000313" key="12">
    <source>
        <dbReference type="Proteomes" id="UP000014500"/>
    </source>
</evidence>
<dbReference type="InterPro" id="IPR057772">
    <property type="entry name" value="SH3_Myo18a"/>
</dbReference>
<dbReference type="OMA" id="STRFLMM"/>
<proteinExistence type="inferred from homology"/>
<dbReference type="PRINTS" id="PR00193">
    <property type="entry name" value="MYOSINHEAVY"/>
</dbReference>
<dbReference type="FunFam" id="2.30.42.10:FF:000059">
    <property type="entry name" value="unconventional myosin-XVIIIa isoform X1"/>
    <property type="match status" value="1"/>
</dbReference>
<feature type="binding site" evidence="6">
    <location>
        <begin position="493"/>
        <end position="500"/>
    </location>
    <ligand>
        <name>ATP</name>
        <dbReference type="ChEBI" id="CHEBI:30616"/>
    </ligand>
</feature>
<dbReference type="InterPro" id="IPR027417">
    <property type="entry name" value="P-loop_NTPase"/>
</dbReference>
<dbReference type="Pfam" id="PF24556">
    <property type="entry name" value="SH3_Myosin-XVIIIa"/>
    <property type="match status" value="1"/>
</dbReference>
<dbReference type="Gene3D" id="1.10.10.820">
    <property type="match status" value="1"/>
</dbReference>
<evidence type="ECO:0000256" key="6">
    <source>
        <dbReference type="PROSITE-ProRule" id="PRU00782"/>
    </source>
</evidence>
<feature type="coiled-coil region" evidence="7">
    <location>
        <begin position="1227"/>
        <end position="1317"/>
    </location>
</feature>
<comment type="similarity">
    <text evidence="6">Belongs to the TRAFAC class myosin-kinesin ATPase superfamily. Myosin family.</text>
</comment>
<keyword evidence="1 6" id="KW-0547">Nucleotide-binding</keyword>
<feature type="region of interest" description="Disordered" evidence="8">
    <location>
        <begin position="708"/>
        <end position="733"/>
    </location>
</feature>
<feature type="compositionally biased region" description="Polar residues" evidence="8">
    <location>
        <begin position="52"/>
        <end position="85"/>
    </location>
</feature>
<dbReference type="PANTHER" id="PTHR45615:SF36">
    <property type="entry name" value="MYOSIN HEAVY CHAIN-LIKE, ISOFORM B-RELATED"/>
    <property type="match status" value="1"/>
</dbReference>